<dbReference type="PROSITE" id="PS50088">
    <property type="entry name" value="ANK_REPEAT"/>
    <property type="match status" value="1"/>
</dbReference>
<keyword evidence="1" id="KW-0040">ANK repeat</keyword>
<evidence type="ECO:0000256" key="1">
    <source>
        <dbReference type="PROSITE-ProRule" id="PRU00023"/>
    </source>
</evidence>
<dbReference type="GeneID" id="98143513"/>
<accession>A0ABR4M036</accession>
<dbReference type="RefSeq" id="XP_070889152.1">
    <property type="nucleotide sequence ID" value="XM_071028441.1"/>
</dbReference>
<feature type="repeat" description="ANK" evidence="1">
    <location>
        <begin position="27"/>
        <end position="59"/>
    </location>
</feature>
<comment type="caution">
    <text evidence="2">The sequence shown here is derived from an EMBL/GenBank/DDBJ whole genome shotgun (WGS) entry which is preliminary data.</text>
</comment>
<evidence type="ECO:0008006" key="4">
    <source>
        <dbReference type="Google" id="ProtNLM"/>
    </source>
</evidence>
<evidence type="ECO:0000313" key="2">
    <source>
        <dbReference type="EMBL" id="KAL2870173.1"/>
    </source>
</evidence>
<sequence length="89" mass="9621">MRPAATGNVRILEQLLRAGFDPNYMIGSHSSLVVAILGGHSEAVRVLLDWGADVNARGVSLFARGNSNPEIRKMFMEGLLGVVRCPSKE</sequence>
<gene>
    <name evidence="2" type="ORF">BJX67DRAFT_346714</name>
</gene>
<dbReference type="Gene3D" id="1.25.40.20">
    <property type="entry name" value="Ankyrin repeat-containing domain"/>
    <property type="match status" value="1"/>
</dbReference>
<proteinExistence type="predicted"/>
<dbReference type="PROSITE" id="PS50297">
    <property type="entry name" value="ANK_REP_REGION"/>
    <property type="match status" value="1"/>
</dbReference>
<organism evidence="2 3">
    <name type="scientific">Aspergillus lucknowensis</name>
    <dbReference type="NCBI Taxonomy" id="176173"/>
    <lineage>
        <taxon>Eukaryota</taxon>
        <taxon>Fungi</taxon>
        <taxon>Dikarya</taxon>
        <taxon>Ascomycota</taxon>
        <taxon>Pezizomycotina</taxon>
        <taxon>Eurotiomycetes</taxon>
        <taxon>Eurotiomycetidae</taxon>
        <taxon>Eurotiales</taxon>
        <taxon>Aspergillaceae</taxon>
        <taxon>Aspergillus</taxon>
        <taxon>Aspergillus subgen. Nidulantes</taxon>
    </lineage>
</organism>
<dbReference type="InterPro" id="IPR036770">
    <property type="entry name" value="Ankyrin_rpt-contain_sf"/>
</dbReference>
<dbReference type="SUPFAM" id="SSF48403">
    <property type="entry name" value="Ankyrin repeat"/>
    <property type="match status" value="1"/>
</dbReference>
<dbReference type="EMBL" id="JBFXLQ010000007">
    <property type="protein sequence ID" value="KAL2870173.1"/>
    <property type="molecule type" value="Genomic_DNA"/>
</dbReference>
<keyword evidence="3" id="KW-1185">Reference proteome</keyword>
<dbReference type="Proteomes" id="UP001610432">
    <property type="component" value="Unassembled WGS sequence"/>
</dbReference>
<name>A0ABR4M036_9EURO</name>
<protein>
    <recommendedName>
        <fullName evidence="4">Ankyrin</fullName>
    </recommendedName>
</protein>
<dbReference type="Pfam" id="PF00023">
    <property type="entry name" value="Ank"/>
    <property type="match status" value="1"/>
</dbReference>
<reference evidence="2 3" key="1">
    <citation type="submission" date="2024-07" db="EMBL/GenBank/DDBJ databases">
        <title>Section-level genome sequencing and comparative genomics of Aspergillus sections Usti and Cavernicolus.</title>
        <authorList>
            <consortium name="Lawrence Berkeley National Laboratory"/>
            <person name="Nybo J.L."/>
            <person name="Vesth T.C."/>
            <person name="Theobald S."/>
            <person name="Frisvad J.C."/>
            <person name="Larsen T.O."/>
            <person name="Kjaerboelling I."/>
            <person name="Rothschild-Mancinelli K."/>
            <person name="Lyhne E.K."/>
            <person name="Kogle M.E."/>
            <person name="Barry K."/>
            <person name="Clum A."/>
            <person name="Na H."/>
            <person name="Ledsgaard L."/>
            <person name="Lin J."/>
            <person name="Lipzen A."/>
            <person name="Kuo A."/>
            <person name="Riley R."/>
            <person name="Mondo S."/>
            <person name="Labutti K."/>
            <person name="Haridas S."/>
            <person name="Pangalinan J."/>
            <person name="Salamov A.A."/>
            <person name="Simmons B.A."/>
            <person name="Magnuson J.K."/>
            <person name="Chen J."/>
            <person name="Drula E."/>
            <person name="Henrissat B."/>
            <person name="Wiebenga A."/>
            <person name="Lubbers R.J."/>
            <person name="Gomes A.C."/>
            <person name="Macurrencykelacurrency M.R."/>
            <person name="Stajich J."/>
            <person name="Grigoriev I.V."/>
            <person name="Mortensen U.H."/>
            <person name="De Vries R.P."/>
            <person name="Baker S.E."/>
            <person name="Andersen M.R."/>
        </authorList>
    </citation>
    <scope>NUCLEOTIDE SEQUENCE [LARGE SCALE GENOMIC DNA]</scope>
    <source>
        <strain evidence="2 3">CBS 449.75</strain>
    </source>
</reference>
<evidence type="ECO:0000313" key="3">
    <source>
        <dbReference type="Proteomes" id="UP001610432"/>
    </source>
</evidence>
<dbReference type="InterPro" id="IPR002110">
    <property type="entry name" value="Ankyrin_rpt"/>
</dbReference>